<feature type="signal peptide" evidence="1">
    <location>
        <begin position="1"/>
        <end position="20"/>
    </location>
</feature>
<organism evidence="2 3">
    <name type="scientific">Nannocystis punicea</name>
    <dbReference type="NCBI Taxonomy" id="2995304"/>
    <lineage>
        <taxon>Bacteria</taxon>
        <taxon>Pseudomonadati</taxon>
        <taxon>Myxococcota</taxon>
        <taxon>Polyangia</taxon>
        <taxon>Nannocystales</taxon>
        <taxon>Nannocystaceae</taxon>
        <taxon>Nannocystis</taxon>
    </lineage>
</organism>
<proteinExistence type="predicted"/>
<evidence type="ECO:0000313" key="3">
    <source>
        <dbReference type="Proteomes" id="UP001164459"/>
    </source>
</evidence>
<name>A0ABY7HGU3_9BACT</name>
<dbReference type="Proteomes" id="UP001164459">
    <property type="component" value="Chromosome"/>
</dbReference>
<keyword evidence="3" id="KW-1185">Reference proteome</keyword>
<dbReference type="PROSITE" id="PS51257">
    <property type="entry name" value="PROKAR_LIPOPROTEIN"/>
    <property type="match status" value="1"/>
</dbReference>
<evidence type="ECO:0000313" key="2">
    <source>
        <dbReference type="EMBL" id="WAS98546.1"/>
    </source>
</evidence>
<reference evidence="2" key="1">
    <citation type="submission" date="2022-11" db="EMBL/GenBank/DDBJ databases">
        <title>Minimal conservation of predation-associated metabolite biosynthetic gene clusters underscores biosynthetic potential of Myxococcota including descriptions for ten novel species: Archangium lansinium sp. nov., Myxococcus landrumus sp. nov., Nannocystis bai.</title>
        <authorList>
            <person name="Ahearne A."/>
            <person name="Stevens C."/>
            <person name="Dowd S."/>
        </authorList>
    </citation>
    <scope>NUCLEOTIDE SEQUENCE</scope>
    <source>
        <strain evidence="2">Fl3</strain>
    </source>
</reference>
<gene>
    <name evidence="2" type="ORF">O0S08_20590</name>
</gene>
<accession>A0ABY7HGU3</accession>
<evidence type="ECO:0000256" key="1">
    <source>
        <dbReference type="SAM" id="SignalP"/>
    </source>
</evidence>
<sequence>MTMRIAVPLVLALACTPTSGPTPPAPSSTAAPARALPAGLSGLVEPWHPFDPQLAESAPVWLLTRYQPGTYPCRPGPDGSLDMFIQDRFSALQVVRGAVRAPGVDLDLHALRGPNYPRSYAEERRYLLFLRPGPKGQAHLADASALRGMDDRLGPDEVLAVIDLDQSEAEAAAEQVQASRTGEFGGGRWEPASWAALRAAPVPDPARQRELAAFLQNTIARPRAPLAEVRAWLGPPDSQHLFANGSRSDQYVLARPAYAEPLPDGLYGSLQLRYDARLELRGVDLGYLRWHVAPHEQSSTMLSAEEHAAHGLPRLELEFR</sequence>
<feature type="chain" id="PRO_5045662013" evidence="1">
    <location>
        <begin position="21"/>
        <end position="320"/>
    </location>
</feature>
<dbReference type="EMBL" id="CP114040">
    <property type="protein sequence ID" value="WAS98546.1"/>
    <property type="molecule type" value="Genomic_DNA"/>
</dbReference>
<keyword evidence="1" id="KW-0732">Signal</keyword>
<protein>
    <submittedName>
        <fullName evidence="2">Uncharacterized protein</fullName>
    </submittedName>
</protein>
<dbReference type="RefSeq" id="WP_269040907.1">
    <property type="nucleotide sequence ID" value="NZ_CP114040.1"/>
</dbReference>